<comment type="caution">
    <text evidence="9">The sequence shown here is derived from an EMBL/GenBank/DDBJ whole genome shotgun (WGS) entry which is preliminary data.</text>
</comment>
<dbReference type="VEuPathDB" id="FungiDB:LCOR_03630.1"/>
<protein>
    <submittedName>
        <fullName evidence="9">Cytochrome p450</fullName>
    </submittedName>
</protein>
<evidence type="ECO:0000256" key="3">
    <source>
        <dbReference type="ARBA" id="ARBA00022723"/>
    </source>
</evidence>
<dbReference type="STRING" id="1263082.A0A068RT44"/>
<dbReference type="PRINTS" id="PR00463">
    <property type="entry name" value="EP450I"/>
</dbReference>
<comment type="similarity">
    <text evidence="2 6">Belongs to the cytochrome P450 family.</text>
</comment>
<name>A0A068RT44_9FUNG</name>
<evidence type="ECO:0000313" key="9">
    <source>
        <dbReference type="EMBL" id="CDH52106.1"/>
    </source>
</evidence>
<dbReference type="SUPFAM" id="SSF48264">
    <property type="entry name" value="Cytochrome P450"/>
    <property type="match status" value="1"/>
</dbReference>
<reference evidence="9" key="1">
    <citation type="submission" date="2013-08" db="EMBL/GenBank/DDBJ databases">
        <title>Gene expansion shapes genome architecture in the human pathogen Lichtheimia corymbifera: an evolutionary genomics analysis in the ancient terrestrial Mucorales (Mucoromycotina).</title>
        <authorList>
            <person name="Schwartze V.U."/>
            <person name="Winter S."/>
            <person name="Shelest E."/>
            <person name="Marcet-Houben M."/>
            <person name="Horn F."/>
            <person name="Wehner S."/>
            <person name="Hoffmann K."/>
            <person name="Riege K."/>
            <person name="Sammeth M."/>
            <person name="Nowrousian M."/>
            <person name="Valiante V."/>
            <person name="Linde J."/>
            <person name="Jacobsen I.D."/>
            <person name="Marz M."/>
            <person name="Brakhage A.A."/>
            <person name="Gabaldon T."/>
            <person name="Bocker S."/>
            <person name="Voigt K."/>
        </authorList>
    </citation>
    <scope>NUCLEOTIDE SEQUENCE [LARGE SCALE GENOMIC DNA]</scope>
    <source>
        <strain evidence="9">FSU 9682</strain>
    </source>
</reference>
<keyword evidence="3 5" id="KW-0479">Metal-binding</keyword>
<evidence type="ECO:0000256" key="8">
    <source>
        <dbReference type="SAM" id="Phobius"/>
    </source>
</evidence>
<dbReference type="AlphaFoldDB" id="A0A068RT44"/>
<dbReference type="PRINTS" id="PR00385">
    <property type="entry name" value="P450"/>
</dbReference>
<proteinExistence type="inferred from homology"/>
<evidence type="ECO:0000256" key="5">
    <source>
        <dbReference type="PIRSR" id="PIRSR602401-1"/>
    </source>
</evidence>
<keyword evidence="10" id="KW-1185">Reference proteome</keyword>
<dbReference type="GO" id="GO:0016705">
    <property type="term" value="F:oxidoreductase activity, acting on paired donors, with incorporation or reduction of molecular oxygen"/>
    <property type="evidence" value="ECO:0007669"/>
    <property type="project" value="InterPro"/>
</dbReference>
<dbReference type="Proteomes" id="UP000027586">
    <property type="component" value="Unassembled WGS sequence"/>
</dbReference>
<dbReference type="EMBL" id="CBTN010000012">
    <property type="protein sequence ID" value="CDH52106.1"/>
    <property type="molecule type" value="Genomic_DNA"/>
</dbReference>
<keyword evidence="7" id="KW-0175">Coiled coil</keyword>
<dbReference type="GO" id="GO:0005506">
    <property type="term" value="F:iron ion binding"/>
    <property type="evidence" value="ECO:0007669"/>
    <property type="project" value="InterPro"/>
</dbReference>
<feature type="coiled-coil region" evidence="7">
    <location>
        <begin position="257"/>
        <end position="284"/>
    </location>
</feature>
<dbReference type="InterPro" id="IPR001128">
    <property type="entry name" value="Cyt_P450"/>
</dbReference>
<dbReference type="OrthoDB" id="1470350at2759"/>
<dbReference type="Gene3D" id="1.10.630.10">
    <property type="entry name" value="Cytochrome P450"/>
    <property type="match status" value="1"/>
</dbReference>
<comment type="cofactor">
    <cofactor evidence="1 5">
        <name>heme</name>
        <dbReference type="ChEBI" id="CHEBI:30413"/>
    </cofactor>
</comment>
<keyword evidence="8" id="KW-0812">Transmembrane</keyword>
<evidence type="ECO:0000256" key="2">
    <source>
        <dbReference type="ARBA" id="ARBA00010617"/>
    </source>
</evidence>
<dbReference type="GO" id="GO:0020037">
    <property type="term" value="F:heme binding"/>
    <property type="evidence" value="ECO:0007669"/>
    <property type="project" value="InterPro"/>
</dbReference>
<evidence type="ECO:0000256" key="7">
    <source>
        <dbReference type="SAM" id="Coils"/>
    </source>
</evidence>
<keyword evidence="8" id="KW-1133">Transmembrane helix</keyword>
<dbReference type="GO" id="GO:0004497">
    <property type="term" value="F:monooxygenase activity"/>
    <property type="evidence" value="ECO:0007669"/>
    <property type="project" value="UniProtKB-KW"/>
</dbReference>
<dbReference type="InterPro" id="IPR017972">
    <property type="entry name" value="Cyt_P450_CS"/>
</dbReference>
<feature type="binding site" description="axial binding residue" evidence="5">
    <location>
        <position position="455"/>
    </location>
    <ligand>
        <name>heme</name>
        <dbReference type="ChEBI" id="CHEBI:30413"/>
    </ligand>
    <ligandPart>
        <name>Fe</name>
        <dbReference type="ChEBI" id="CHEBI:18248"/>
    </ligandPart>
</feature>
<sequence length="511" mass="57605">MTTIKHHPWSLATAIALFTLYIGYKRLTTPPSSLAHLPRADFFAVIRALIKETPADQVAKTITLPAANKANHGLYVRFDNSGWTVRVTSPEAAKKLLLSHDLFPKARLQKKREGTIAGRLLVGPNVLFETGEKWKEHRKVANPAFHRSMPVALFGRLMEKLLHGELITATGDDGILNVHTLTTRWSLDAIGLSSFDFDFHALDQIDNNPWVDRYHYLVAKAKNPLFFLFPILEQKYLFLFPDRQNVHNELSIFLGMMNDIISKKKQLLQQKDAVNNRADNEKDLLTLMIEAENDGQGRLSNDELLSNLCVFFLAGHDTTASALAYAIYYLAVNPSAQDKARKEALAVLGNDPIPSLDQMRSLSFINMVIKETLRLNPPAVSIIPREATRDTELNGVFIPKGTRVSLDIIDLQRNPAVWQDPDVFRPERFAPGGEAEQLTRNGMPWVPFSDGARKCIGSNFSLMEQRVFLTMLLREYEWSLPEDSIHNNGLITHGLGATQPKDLYIKFAKRS</sequence>
<dbReference type="InterPro" id="IPR036396">
    <property type="entry name" value="Cyt_P450_sf"/>
</dbReference>
<dbReference type="PANTHER" id="PTHR24305:SF166">
    <property type="entry name" value="CYTOCHROME P450 12A4, MITOCHONDRIAL-RELATED"/>
    <property type="match status" value="1"/>
</dbReference>
<feature type="transmembrane region" description="Helical" evidence="8">
    <location>
        <begin position="6"/>
        <end position="24"/>
    </location>
</feature>
<evidence type="ECO:0000256" key="6">
    <source>
        <dbReference type="RuleBase" id="RU000461"/>
    </source>
</evidence>
<gene>
    <name evidence="9" type="ORF">LCOR_03630.1</name>
</gene>
<keyword evidence="8" id="KW-0472">Membrane</keyword>
<accession>A0A068RT44</accession>
<evidence type="ECO:0000313" key="10">
    <source>
        <dbReference type="Proteomes" id="UP000027586"/>
    </source>
</evidence>
<keyword evidence="5 6" id="KW-0349">Heme</keyword>
<evidence type="ECO:0000256" key="1">
    <source>
        <dbReference type="ARBA" id="ARBA00001971"/>
    </source>
</evidence>
<dbReference type="Pfam" id="PF00067">
    <property type="entry name" value="p450"/>
    <property type="match status" value="1"/>
</dbReference>
<keyword evidence="4 5" id="KW-0408">Iron</keyword>
<organism evidence="9 10">
    <name type="scientific">Lichtheimia corymbifera JMRC:FSU:9682</name>
    <dbReference type="NCBI Taxonomy" id="1263082"/>
    <lineage>
        <taxon>Eukaryota</taxon>
        <taxon>Fungi</taxon>
        <taxon>Fungi incertae sedis</taxon>
        <taxon>Mucoromycota</taxon>
        <taxon>Mucoromycotina</taxon>
        <taxon>Mucoromycetes</taxon>
        <taxon>Mucorales</taxon>
        <taxon>Lichtheimiaceae</taxon>
        <taxon>Lichtheimia</taxon>
    </lineage>
</organism>
<evidence type="ECO:0000256" key="4">
    <source>
        <dbReference type="ARBA" id="ARBA00023004"/>
    </source>
</evidence>
<dbReference type="InterPro" id="IPR002401">
    <property type="entry name" value="Cyt_P450_E_grp-I"/>
</dbReference>
<dbReference type="PANTHER" id="PTHR24305">
    <property type="entry name" value="CYTOCHROME P450"/>
    <property type="match status" value="1"/>
</dbReference>
<dbReference type="InterPro" id="IPR050121">
    <property type="entry name" value="Cytochrome_P450_monoxygenase"/>
</dbReference>
<dbReference type="PROSITE" id="PS00086">
    <property type="entry name" value="CYTOCHROME_P450"/>
    <property type="match status" value="1"/>
</dbReference>
<keyword evidence="6" id="KW-0503">Monooxygenase</keyword>
<keyword evidence="6" id="KW-0560">Oxidoreductase</keyword>